<dbReference type="GO" id="GO:0003723">
    <property type="term" value="F:RNA binding"/>
    <property type="evidence" value="ECO:0007669"/>
    <property type="project" value="InterPro"/>
</dbReference>
<keyword evidence="3" id="KW-0732">Signal</keyword>
<comment type="caution">
    <text evidence="4">The sequence shown here is derived from an EMBL/GenBank/DDBJ whole genome shotgun (WGS) entry which is preliminary data.</text>
</comment>
<dbReference type="InterPro" id="IPR046848">
    <property type="entry name" value="E_motif"/>
</dbReference>
<dbReference type="GO" id="GO:0016556">
    <property type="term" value="P:mRNA modification"/>
    <property type="evidence" value="ECO:0007669"/>
    <property type="project" value="UniProtKB-ARBA"/>
</dbReference>
<feature type="repeat" description="PPR" evidence="2">
    <location>
        <begin position="239"/>
        <end position="273"/>
    </location>
</feature>
<organism evidence="4 5">
    <name type="scientific">Adiantum capillus-veneris</name>
    <name type="common">Maidenhair fern</name>
    <dbReference type="NCBI Taxonomy" id="13818"/>
    <lineage>
        <taxon>Eukaryota</taxon>
        <taxon>Viridiplantae</taxon>
        <taxon>Streptophyta</taxon>
        <taxon>Embryophyta</taxon>
        <taxon>Tracheophyta</taxon>
        <taxon>Polypodiopsida</taxon>
        <taxon>Polypodiidae</taxon>
        <taxon>Polypodiales</taxon>
        <taxon>Pteridineae</taxon>
        <taxon>Pteridaceae</taxon>
        <taxon>Vittarioideae</taxon>
        <taxon>Adiantum</taxon>
    </lineage>
</organism>
<feature type="repeat" description="PPR" evidence="2">
    <location>
        <begin position="341"/>
        <end position="375"/>
    </location>
</feature>
<dbReference type="FunFam" id="1.25.40.10:FF:000031">
    <property type="entry name" value="Pentatricopeptide repeat-containing protein mitochondrial"/>
    <property type="match status" value="2"/>
</dbReference>
<protein>
    <recommendedName>
        <fullName evidence="6">Pentatricopeptide repeat-containing protein</fullName>
    </recommendedName>
</protein>
<name>A0A9D4Z9D9_ADICA</name>
<dbReference type="NCBIfam" id="TIGR00756">
    <property type="entry name" value="PPR"/>
    <property type="match status" value="5"/>
</dbReference>
<dbReference type="EMBL" id="JABFUD020000020">
    <property type="protein sequence ID" value="KAI5064466.1"/>
    <property type="molecule type" value="Genomic_DNA"/>
</dbReference>
<dbReference type="Gene3D" id="1.25.40.10">
    <property type="entry name" value="Tetratricopeptide repeat domain"/>
    <property type="match status" value="5"/>
</dbReference>
<dbReference type="FunFam" id="1.25.40.10:FF:000277">
    <property type="entry name" value="Pentatricopeptide repeat-containing protein, mitochondrial"/>
    <property type="match status" value="1"/>
</dbReference>
<gene>
    <name evidence="4" type="ORF">GOP47_0021136</name>
</gene>
<dbReference type="Pfam" id="PF01535">
    <property type="entry name" value="PPR"/>
    <property type="match status" value="1"/>
</dbReference>
<dbReference type="PROSITE" id="PS51375">
    <property type="entry name" value="PPR"/>
    <property type="match status" value="6"/>
</dbReference>
<evidence type="ECO:0000313" key="4">
    <source>
        <dbReference type="EMBL" id="KAI5064466.1"/>
    </source>
</evidence>
<feature type="chain" id="PRO_5039151551" description="Pentatricopeptide repeat-containing protein" evidence="3">
    <location>
        <begin position="18"/>
        <end position="632"/>
    </location>
</feature>
<dbReference type="Proteomes" id="UP000886520">
    <property type="component" value="Chromosome 20"/>
</dbReference>
<feature type="repeat" description="PPR" evidence="2">
    <location>
        <begin position="137"/>
        <end position="171"/>
    </location>
</feature>
<dbReference type="InterPro" id="IPR046960">
    <property type="entry name" value="PPR_At4g14850-like_plant"/>
</dbReference>
<keyword evidence="5" id="KW-1185">Reference proteome</keyword>
<dbReference type="InterPro" id="IPR002885">
    <property type="entry name" value="PPR_rpt"/>
</dbReference>
<dbReference type="AlphaFoldDB" id="A0A9D4Z9D9"/>
<dbReference type="FunFam" id="1.25.40.10:FF:000285">
    <property type="entry name" value="Pentatricopeptide repeat-containing protein, chloroplastic"/>
    <property type="match status" value="1"/>
</dbReference>
<evidence type="ECO:0000256" key="2">
    <source>
        <dbReference type="PROSITE-ProRule" id="PRU00708"/>
    </source>
</evidence>
<feature type="repeat" description="PPR" evidence="2">
    <location>
        <begin position="376"/>
        <end position="410"/>
    </location>
</feature>
<dbReference type="Pfam" id="PF20431">
    <property type="entry name" value="E_motif"/>
    <property type="match status" value="1"/>
</dbReference>
<evidence type="ECO:0000313" key="5">
    <source>
        <dbReference type="Proteomes" id="UP000886520"/>
    </source>
</evidence>
<dbReference type="Pfam" id="PF13041">
    <property type="entry name" value="PPR_2"/>
    <property type="match status" value="4"/>
</dbReference>
<dbReference type="PANTHER" id="PTHR24015">
    <property type="entry name" value="OS07G0578800 PROTEIN-RELATED"/>
    <property type="match status" value="1"/>
</dbReference>
<dbReference type="PANTHER" id="PTHR24015:SF548">
    <property type="entry name" value="OS08G0340900 PROTEIN"/>
    <property type="match status" value="1"/>
</dbReference>
<feature type="repeat" description="PPR" evidence="2">
    <location>
        <begin position="443"/>
        <end position="477"/>
    </location>
</feature>
<keyword evidence="1" id="KW-0677">Repeat</keyword>
<evidence type="ECO:0000256" key="3">
    <source>
        <dbReference type="SAM" id="SignalP"/>
    </source>
</evidence>
<feature type="repeat" description="PPR" evidence="2">
    <location>
        <begin position="478"/>
        <end position="513"/>
    </location>
</feature>
<evidence type="ECO:0008006" key="6">
    <source>
        <dbReference type="Google" id="ProtNLM"/>
    </source>
</evidence>
<sequence>MNWQLLSFFILPKSALAPERFLSKGTMLCVCIAPRKLCGFMVPLGQVTSFTERLTKRGAAHTQNWGVFNPKDEGSVFVALLRACAKNKDLHRGSHIHEDIVRKGLLEKCSNALISMYAQCGALAKTKELFTMLKNKDVFTWTALIGGCAQNGGDQDAVGYFEQMKHEGLSPDAVTFICVLRACGNMRALEKGEQIHDEIAKQGLLDTNTELGNALLTMYAKCGALAKARQVLEDLPCRNVISWSALIAGYVQQGEAEQAFLCFEQMLREGLDPNEVTLICVLKACSSSGAADRGERIHHYIAKVGFLRDDIMLATALIEMYAKCGALAKAHKVLEELPFQDVIIWNALISGSIEQGEVDQAFKFFRQMQREGFHPSSVTFICMLKACGTTGAVKEAEKIHEEIEKQGLLEHDLILGNALLDMYVKCGALMKALIVLKELRVRDVVSWNSLISGFVRQGDIEHAWNCLEEMQNEGLSPDVATFSSVLSACCHSGLVEDAGLYFLQMSTKFRIKPDLEHFTSVVDLLGRVGHLDKAAGLIKKIRSTDSRVWSALLSACQRWGDVSVGRWAFDHALQIDQNDASAYVLMANVYKAAGTQEDVRNIEVMISKAHTQEPTIGYQTCEASLKNLHMQA</sequence>
<reference evidence="4" key="1">
    <citation type="submission" date="2021-01" db="EMBL/GenBank/DDBJ databases">
        <title>Adiantum capillus-veneris genome.</title>
        <authorList>
            <person name="Fang Y."/>
            <person name="Liao Q."/>
        </authorList>
    </citation>
    <scope>NUCLEOTIDE SEQUENCE</scope>
    <source>
        <strain evidence="4">H3</strain>
        <tissue evidence="4">Leaf</tissue>
    </source>
</reference>
<dbReference type="SUPFAM" id="SSF48452">
    <property type="entry name" value="TPR-like"/>
    <property type="match status" value="1"/>
</dbReference>
<proteinExistence type="predicted"/>
<dbReference type="InterPro" id="IPR011990">
    <property type="entry name" value="TPR-like_helical_dom_sf"/>
</dbReference>
<accession>A0A9D4Z9D9</accession>
<dbReference type="OrthoDB" id="185373at2759"/>
<dbReference type="GO" id="GO:0005737">
    <property type="term" value="C:cytoplasm"/>
    <property type="evidence" value="ECO:0007669"/>
    <property type="project" value="UniProtKB-ARBA"/>
</dbReference>
<feature type="signal peptide" evidence="3">
    <location>
        <begin position="1"/>
        <end position="17"/>
    </location>
</feature>
<evidence type="ECO:0000256" key="1">
    <source>
        <dbReference type="ARBA" id="ARBA00022737"/>
    </source>
</evidence>